<dbReference type="AlphaFoldDB" id="A0AAV5KTY5"/>
<name>A0AAV5KTY5_9ROSI</name>
<accession>A0AAV5KTY5</accession>
<proteinExistence type="predicted"/>
<comment type="caution">
    <text evidence="1">The sequence shown here is derived from an EMBL/GenBank/DDBJ whole genome shotgun (WGS) entry which is preliminary data.</text>
</comment>
<reference evidence="1 2" key="1">
    <citation type="journal article" date="2021" name="Commun. Biol.">
        <title>The genome of Shorea leprosula (Dipterocarpaceae) highlights the ecological relevance of drought in aseasonal tropical rainforests.</title>
        <authorList>
            <person name="Ng K.K.S."/>
            <person name="Kobayashi M.J."/>
            <person name="Fawcett J.A."/>
            <person name="Hatakeyama M."/>
            <person name="Paape T."/>
            <person name="Ng C.H."/>
            <person name="Ang C.C."/>
            <person name="Tnah L.H."/>
            <person name="Lee C.T."/>
            <person name="Nishiyama T."/>
            <person name="Sese J."/>
            <person name="O'Brien M.J."/>
            <person name="Copetti D."/>
            <person name="Mohd Noor M.I."/>
            <person name="Ong R.C."/>
            <person name="Putra M."/>
            <person name="Sireger I.Z."/>
            <person name="Indrioko S."/>
            <person name="Kosugi Y."/>
            <person name="Izuno A."/>
            <person name="Isagi Y."/>
            <person name="Lee S.L."/>
            <person name="Shimizu K.K."/>
        </authorList>
    </citation>
    <scope>NUCLEOTIDE SEQUENCE [LARGE SCALE GENOMIC DNA]</scope>
    <source>
        <strain evidence="1">214</strain>
    </source>
</reference>
<dbReference type="EMBL" id="BPVZ01000078">
    <property type="protein sequence ID" value="GKV28036.1"/>
    <property type="molecule type" value="Genomic_DNA"/>
</dbReference>
<keyword evidence="2" id="KW-1185">Reference proteome</keyword>
<protein>
    <submittedName>
        <fullName evidence="1">Uncharacterized protein</fullName>
    </submittedName>
</protein>
<sequence>MDDLLKNDADPYAVLPDPSFHLYPVVPPELTPTTELHDDWISSDATFSTVDSG</sequence>
<evidence type="ECO:0000313" key="1">
    <source>
        <dbReference type="EMBL" id="GKV28036.1"/>
    </source>
</evidence>
<evidence type="ECO:0000313" key="2">
    <source>
        <dbReference type="Proteomes" id="UP001054252"/>
    </source>
</evidence>
<dbReference type="Proteomes" id="UP001054252">
    <property type="component" value="Unassembled WGS sequence"/>
</dbReference>
<organism evidence="1 2">
    <name type="scientific">Rubroshorea leprosula</name>
    <dbReference type="NCBI Taxonomy" id="152421"/>
    <lineage>
        <taxon>Eukaryota</taxon>
        <taxon>Viridiplantae</taxon>
        <taxon>Streptophyta</taxon>
        <taxon>Embryophyta</taxon>
        <taxon>Tracheophyta</taxon>
        <taxon>Spermatophyta</taxon>
        <taxon>Magnoliopsida</taxon>
        <taxon>eudicotyledons</taxon>
        <taxon>Gunneridae</taxon>
        <taxon>Pentapetalae</taxon>
        <taxon>rosids</taxon>
        <taxon>malvids</taxon>
        <taxon>Malvales</taxon>
        <taxon>Dipterocarpaceae</taxon>
        <taxon>Rubroshorea</taxon>
    </lineage>
</organism>
<gene>
    <name evidence="1" type="ORF">SLEP1_g37136</name>
</gene>